<dbReference type="InterPro" id="IPR028939">
    <property type="entry name" value="P5C_Rdtase_cat_N"/>
</dbReference>
<accession>A0ABP6WLZ3</accession>
<organism evidence="3 4">
    <name type="scientific">Microlunatus spumicola</name>
    <dbReference type="NCBI Taxonomy" id="81499"/>
    <lineage>
        <taxon>Bacteria</taxon>
        <taxon>Bacillati</taxon>
        <taxon>Actinomycetota</taxon>
        <taxon>Actinomycetes</taxon>
        <taxon>Propionibacteriales</taxon>
        <taxon>Propionibacteriaceae</taxon>
        <taxon>Microlunatus</taxon>
    </lineage>
</organism>
<dbReference type="InterPro" id="IPR036291">
    <property type="entry name" value="NAD(P)-bd_dom_sf"/>
</dbReference>
<dbReference type="EMBL" id="BAAAYR010000001">
    <property type="protein sequence ID" value="GAA3552579.1"/>
    <property type="molecule type" value="Genomic_DNA"/>
</dbReference>
<dbReference type="Gene3D" id="3.40.50.720">
    <property type="entry name" value="NAD(P)-binding Rossmann-like Domain"/>
    <property type="match status" value="1"/>
</dbReference>
<comment type="caution">
    <text evidence="3">The sequence shown here is derived from an EMBL/GenBank/DDBJ whole genome shotgun (WGS) entry which is preliminary data.</text>
</comment>
<protein>
    <submittedName>
        <fullName evidence="3">NAD(P)-binding domain-containing protein</fullName>
    </submittedName>
</protein>
<evidence type="ECO:0000259" key="2">
    <source>
        <dbReference type="Pfam" id="PF03807"/>
    </source>
</evidence>
<proteinExistence type="predicted"/>
<dbReference type="Proteomes" id="UP001500767">
    <property type="component" value="Unassembled WGS sequence"/>
</dbReference>
<keyword evidence="4" id="KW-1185">Reference proteome</keyword>
<dbReference type="PANTHER" id="PTHR14239:SF10">
    <property type="entry name" value="REDUCTASE"/>
    <property type="match status" value="1"/>
</dbReference>
<dbReference type="SUPFAM" id="SSF51735">
    <property type="entry name" value="NAD(P)-binding Rossmann-fold domains"/>
    <property type="match status" value="1"/>
</dbReference>
<feature type="domain" description="Pyrroline-5-carboxylate reductase catalytic N-terminal" evidence="2">
    <location>
        <begin position="4"/>
        <end position="92"/>
    </location>
</feature>
<evidence type="ECO:0000313" key="3">
    <source>
        <dbReference type="EMBL" id="GAA3552579.1"/>
    </source>
</evidence>
<evidence type="ECO:0000256" key="1">
    <source>
        <dbReference type="ARBA" id="ARBA00023002"/>
    </source>
</evidence>
<sequence>MQVIGIIGAGHIGSNIAELAVRHGHTVVLSNSRGPESLAGLVDRLGARARAGTREDVARSSDIIFVATPWSALDTLPVSGLAGKIVVDVNNYSPQRDGVIAELVDESTTSSELLAEKLPTSRVIKAFNHIYAPQLNTDNKANGDPERRALAVFGDDPKARGEVAALIDTWGFDPLDAGELAEGWRLQRDTPGWDVYDTAPELAAHLSQARRRRAM</sequence>
<dbReference type="InterPro" id="IPR051267">
    <property type="entry name" value="STEAP_metalloreductase"/>
</dbReference>
<gene>
    <name evidence="3" type="ORF">GCM10022197_04540</name>
</gene>
<evidence type="ECO:0000313" key="4">
    <source>
        <dbReference type="Proteomes" id="UP001500767"/>
    </source>
</evidence>
<dbReference type="PANTHER" id="PTHR14239">
    <property type="entry name" value="DUDULIN-RELATED"/>
    <property type="match status" value="1"/>
</dbReference>
<name>A0ABP6WLZ3_9ACTN</name>
<reference evidence="4" key="1">
    <citation type="journal article" date="2019" name="Int. J. Syst. Evol. Microbiol.">
        <title>The Global Catalogue of Microorganisms (GCM) 10K type strain sequencing project: providing services to taxonomists for standard genome sequencing and annotation.</title>
        <authorList>
            <consortium name="The Broad Institute Genomics Platform"/>
            <consortium name="The Broad Institute Genome Sequencing Center for Infectious Disease"/>
            <person name="Wu L."/>
            <person name="Ma J."/>
        </authorList>
    </citation>
    <scope>NUCLEOTIDE SEQUENCE [LARGE SCALE GENOMIC DNA]</scope>
    <source>
        <strain evidence="4">JCM 16540</strain>
    </source>
</reference>
<keyword evidence="1" id="KW-0560">Oxidoreductase</keyword>
<dbReference type="Pfam" id="PF03807">
    <property type="entry name" value="F420_oxidored"/>
    <property type="match status" value="1"/>
</dbReference>